<dbReference type="SMART" id="SM00850">
    <property type="entry name" value="LytTR"/>
    <property type="match status" value="1"/>
</dbReference>
<dbReference type="GO" id="GO:0003677">
    <property type="term" value="F:DNA binding"/>
    <property type="evidence" value="ECO:0007669"/>
    <property type="project" value="InterPro"/>
</dbReference>
<dbReference type="PANTHER" id="PTHR37299:SF1">
    <property type="entry name" value="STAGE 0 SPORULATION PROTEIN A HOMOLOG"/>
    <property type="match status" value="1"/>
</dbReference>
<dbReference type="InterPro" id="IPR046947">
    <property type="entry name" value="LytR-like"/>
</dbReference>
<name>A0A8J7Q5X6_9BACT</name>
<evidence type="ECO:0000313" key="5">
    <source>
        <dbReference type="Proteomes" id="UP000664417"/>
    </source>
</evidence>
<accession>A0A8J7Q5X6</accession>
<dbReference type="Gene3D" id="2.40.50.1020">
    <property type="entry name" value="LytTr DNA-binding domain"/>
    <property type="match status" value="1"/>
</dbReference>
<dbReference type="RefSeq" id="WP_207861040.1">
    <property type="nucleotide sequence ID" value="NZ_JAFREP010000021.1"/>
</dbReference>
<proteinExistence type="predicted"/>
<dbReference type="SUPFAM" id="SSF52172">
    <property type="entry name" value="CheY-like"/>
    <property type="match status" value="1"/>
</dbReference>
<evidence type="ECO:0000259" key="2">
    <source>
        <dbReference type="PROSITE" id="PS50110"/>
    </source>
</evidence>
<dbReference type="SMART" id="SM00448">
    <property type="entry name" value="REC"/>
    <property type="match status" value="1"/>
</dbReference>
<dbReference type="AlphaFoldDB" id="A0A8J7Q5X6"/>
<feature type="domain" description="Response regulatory" evidence="2">
    <location>
        <begin position="2"/>
        <end position="116"/>
    </location>
</feature>
<evidence type="ECO:0000259" key="3">
    <source>
        <dbReference type="PROSITE" id="PS50930"/>
    </source>
</evidence>
<feature type="modified residue" description="4-aspartylphosphate" evidence="1">
    <location>
        <position position="55"/>
    </location>
</feature>
<dbReference type="InterPro" id="IPR001789">
    <property type="entry name" value="Sig_transdc_resp-reg_receiver"/>
</dbReference>
<protein>
    <submittedName>
        <fullName evidence="4">Response regulator transcription factor</fullName>
    </submittedName>
</protein>
<dbReference type="GO" id="GO:0000156">
    <property type="term" value="F:phosphorelay response regulator activity"/>
    <property type="evidence" value="ECO:0007669"/>
    <property type="project" value="InterPro"/>
</dbReference>
<keyword evidence="1" id="KW-0597">Phosphoprotein</keyword>
<dbReference type="InterPro" id="IPR011006">
    <property type="entry name" value="CheY-like_superfamily"/>
</dbReference>
<dbReference type="Pfam" id="PF04397">
    <property type="entry name" value="LytTR"/>
    <property type="match status" value="1"/>
</dbReference>
<dbReference type="Gene3D" id="3.40.50.2300">
    <property type="match status" value="1"/>
</dbReference>
<dbReference type="EMBL" id="JAFREP010000021">
    <property type="protein sequence ID" value="MBO1321067.1"/>
    <property type="molecule type" value="Genomic_DNA"/>
</dbReference>
<evidence type="ECO:0000313" key="4">
    <source>
        <dbReference type="EMBL" id="MBO1321067.1"/>
    </source>
</evidence>
<evidence type="ECO:0000256" key="1">
    <source>
        <dbReference type="PROSITE-ProRule" id="PRU00169"/>
    </source>
</evidence>
<gene>
    <name evidence="4" type="ORF">J3U88_21490</name>
</gene>
<dbReference type="PROSITE" id="PS50110">
    <property type="entry name" value="RESPONSE_REGULATORY"/>
    <property type="match status" value="1"/>
</dbReference>
<organism evidence="4 5">
    <name type="scientific">Acanthopleuribacter pedis</name>
    <dbReference type="NCBI Taxonomy" id="442870"/>
    <lineage>
        <taxon>Bacteria</taxon>
        <taxon>Pseudomonadati</taxon>
        <taxon>Acidobacteriota</taxon>
        <taxon>Holophagae</taxon>
        <taxon>Acanthopleuribacterales</taxon>
        <taxon>Acanthopleuribacteraceae</taxon>
        <taxon>Acanthopleuribacter</taxon>
    </lineage>
</organism>
<dbReference type="Proteomes" id="UP000664417">
    <property type="component" value="Unassembled WGS sequence"/>
</dbReference>
<dbReference type="PANTHER" id="PTHR37299">
    <property type="entry name" value="TRANSCRIPTIONAL REGULATOR-RELATED"/>
    <property type="match status" value="1"/>
</dbReference>
<dbReference type="CDD" id="cd00156">
    <property type="entry name" value="REC"/>
    <property type="match status" value="1"/>
</dbReference>
<comment type="caution">
    <text evidence="4">The sequence shown here is derived from an EMBL/GenBank/DDBJ whole genome shotgun (WGS) entry which is preliminary data.</text>
</comment>
<sequence length="236" mass="26338">MHVLIVEDEPPIAKYLARLCRTLLADQLAHIELCYTLDAAAAYLAEYSIDLCFLDLNLNGRSGFQLFSSALAGPFHTIIVSAHTDQAIHAFQYGVLDFIPKPFDQNRLDLALQRFSGRVAPAVREMKWLSVRKAGGYQTLALEDVVFFRAADAYVEAVLADGRCELLDKTLDRLEQLLPDGFLRIHRSAIVALARVAEYRHCGGGRYQVTTQSGQVLPLSRTKYKQLHALLCGEES</sequence>
<reference evidence="4" key="1">
    <citation type="submission" date="2021-03" db="EMBL/GenBank/DDBJ databases">
        <authorList>
            <person name="Wang G."/>
        </authorList>
    </citation>
    <scope>NUCLEOTIDE SEQUENCE</scope>
    <source>
        <strain evidence="4">KCTC 12899</strain>
    </source>
</reference>
<dbReference type="InterPro" id="IPR007492">
    <property type="entry name" value="LytTR_DNA-bd_dom"/>
</dbReference>
<feature type="domain" description="HTH LytTR-type" evidence="3">
    <location>
        <begin position="129"/>
        <end position="233"/>
    </location>
</feature>
<keyword evidence="5" id="KW-1185">Reference proteome</keyword>
<dbReference type="Pfam" id="PF00072">
    <property type="entry name" value="Response_reg"/>
    <property type="match status" value="1"/>
</dbReference>
<dbReference type="PROSITE" id="PS50930">
    <property type="entry name" value="HTH_LYTTR"/>
    <property type="match status" value="1"/>
</dbReference>